<dbReference type="Proteomes" id="UP001642464">
    <property type="component" value="Unassembled WGS sequence"/>
</dbReference>
<gene>
    <name evidence="1" type="ORF">SCF082_LOCUS33187</name>
</gene>
<dbReference type="InterPro" id="IPR029033">
    <property type="entry name" value="His_PPase_superfam"/>
</dbReference>
<evidence type="ECO:0000313" key="1">
    <source>
        <dbReference type="EMBL" id="CAK9064499.1"/>
    </source>
</evidence>
<keyword evidence="2" id="KW-1185">Reference proteome</keyword>
<comment type="caution">
    <text evidence="1">The sequence shown here is derived from an EMBL/GenBank/DDBJ whole genome shotgun (WGS) entry which is preliminary data.</text>
</comment>
<dbReference type="EMBL" id="CAXAMM010029335">
    <property type="protein sequence ID" value="CAK9064499.1"/>
    <property type="molecule type" value="Genomic_DNA"/>
</dbReference>
<reference evidence="1 2" key="1">
    <citation type="submission" date="2024-02" db="EMBL/GenBank/DDBJ databases">
        <authorList>
            <person name="Chen Y."/>
            <person name="Shah S."/>
            <person name="Dougan E. K."/>
            <person name="Thang M."/>
            <person name="Chan C."/>
        </authorList>
    </citation>
    <scope>NUCLEOTIDE SEQUENCE [LARGE SCALE GENOMIC DNA]</scope>
</reference>
<dbReference type="SUPFAM" id="SSF53254">
    <property type="entry name" value="Phosphoglycerate mutase-like"/>
    <property type="match status" value="1"/>
</dbReference>
<dbReference type="Pfam" id="PF00300">
    <property type="entry name" value="His_Phos_1"/>
    <property type="match status" value="1"/>
</dbReference>
<proteinExistence type="predicted"/>
<dbReference type="PANTHER" id="PTHR48100">
    <property type="entry name" value="BROAD-SPECIFICITY PHOSPHATASE YOR283W-RELATED"/>
    <property type="match status" value="1"/>
</dbReference>
<dbReference type="InterPro" id="IPR013078">
    <property type="entry name" value="His_Pase_superF_clade-1"/>
</dbReference>
<accession>A0ABP0NLR4</accession>
<dbReference type="Gene3D" id="3.40.50.1240">
    <property type="entry name" value="Phosphoglycerate mutase-like"/>
    <property type="match status" value="1"/>
</dbReference>
<organism evidence="1 2">
    <name type="scientific">Durusdinium trenchii</name>
    <dbReference type="NCBI Taxonomy" id="1381693"/>
    <lineage>
        <taxon>Eukaryota</taxon>
        <taxon>Sar</taxon>
        <taxon>Alveolata</taxon>
        <taxon>Dinophyceae</taxon>
        <taxon>Suessiales</taxon>
        <taxon>Symbiodiniaceae</taxon>
        <taxon>Durusdinium</taxon>
    </lineage>
</organism>
<dbReference type="InterPro" id="IPR050275">
    <property type="entry name" value="PGM_Phosphatase"/>
</dbReference>
<sequence>MAGRCGGEYPGRSLQRAVVTAESIAQALSASVSQDQRLNEWNLGVIEGMSKDEAAKQHAMDWNIFSHWCAPTVNEELSHKRIAGGESMEDVRKRAVLCLEEACTSLASEDVVIAVTHGGVLGQLLRHSQNGATMVSKPGNACISRFAVDPGHNWEVLDWASVDHLVGEDLAPAAADYGR</sequence>
<name>A0ABP0NLR4_9DINO</name>
<evidence type="ECO:0000313" key="2">
    <source>
        <dbReference type="Proteomes" id="UP001642464"/>
    </source>
</evidence>
<dbReference type="PANTHER" id="PTHR48100:SF1">
    <property type="entry name" value="HISTIDINE PHOSPHATASE FAMILY PROTEIN-RELATED"/>
    <property type="match status" value="1"/>
</dbReference>
<protein>
    <submittedName>
        <fullName evidence="1">Phosphoglycerate mutase-like protein 4</fullName>
    </submittedName>
</protein>